<dbReference type="EMBL" id="CAJPEV010001474">
    <property type="protein sequence ID" value="CAG0892863.1"/>
    <property type="molecule type" value="Genomic_DNA"/>
</dbReference>
<proteinExistence type="predicted"/>
<gene>
    <name evidence="1" type="ORF">DSTB1V02_LOCUS7333</name>
</gene>
<dbReference type="Proteomes" id="UP000677054">
    <property type="component" value="Unassembled WGS sequence"/>
</dbReference>
<keyword evidence="2" id="KW-1185">Reference proteome</keyword>
<dbReference type="EMBL" id="LR900991">
    <property type="protein sequence ID" value="CAD7247502.1"/>
    <property type="molecule type" value="Genomic_DNA"/>
</dbReference>
<sequence>MIDVRILNGCQGVGFPRLLSHVLSHESPSELRVKPGTLNTRPQPSSLVFGVRPTLVTPPIGLHYHGGWKCTGGRGRGCIAITAAAVFHSLSQGNIVVLVSDEEIRNIFTEALGMMGSKVGSTAREPPRIYRVKDYRGCENSGVMCVGVEDAWMVEGISRAIQTLFIVDGGTSAAAQSRMGLWMEMDRRGLLLHRPLPSSNVLESLSDDDWRALDEKSLFLKIPKDTEMDEDARRGISSPEGNSKPVASLTINIISI</sequence>
<evidence type="ECO:0000313" key="1">
    <source>
        <dbReference type="EMBL" id="CAD7247502.1"/>
    </source>
</evidence>
<evidence type="ECO:0000313" key="2">
    <source>
        <dbReference type="Proteomes" id="UP000677054"/>
    </source>
</evidence>
<reference evidence="1" key="1">
    <citation type="submission" date="2020-11" db="EMBL/GenBank/DDBJ databases">
        <authorList>
            <person name="Tran Van P."/>
        </authorList>
    </citation>
    <scope>NUCLEOTIDE SEQUENCE</scope>
</reference>
<dbReference type="AlphaFoldDB" id="A0A7R8XCT4"/>
<accession>A0A7R8XCT4</accession>
<organism evidence="1">
    <name type="scientific">Darwinula stevensoni</name>
    <dbReference type="NCBI Taxonomy" id="69355"/>
    <lineage>
        <taxon>Eukaryota</taxon>
        <taxon>Metazoa</taxon>
        <taxon>Ecdysozoa</taxon>
        <taxon>Arthropoda</taxon>
        <taxon>Crustacea</taxon>
        <taxon>Oligostraca</taxon>
        <taxon>Ostracoda</taxon>
        <taxon>Podocopa</taxon>
        <taxon>Podocopida</taxon>
        <taxon>Darwinulocopina</taxon>
        <taxon>Darwinuloidea</taxon>
        <taxon>Darwinulidae</taxon>
        <taxon>Darwinula</taxon>
    </lineage>
</organism>
<protein>
    <submittedName>
        <fullName evidence="1">Uncharacterized protein</fullName>
    </submittedName>
</protein>
<name>A0A7R8XCT4_9CRUS</name>